<dbReference type="EMBL" id="JADEWZ010000078">
    <property type="protein sequence ID" value="MBE9119086.1"/>
    <property type="molecule type" value="Genomic_DNA"/>
</dbReference>
<dbReference type="Gene3D" id="2.60.120.10">
    <property type="entry name" value="Jelly Rolls"/>
    <property type="match status" value="1"/>
</dbReference>
<dbReference type="GO" id="GO:0019305">
    <property type="term" value="P:dTDP-rhamnose biosynthetic process"/>
    <property type="evidence" value="ECO:0007669"/>
    <property type="project" value="UniProtKB-UniRule"/>
</dbReference>
<comment type="pathway">
    <text evidence="3">Carbohydrate biosynthesis; dTDP-L-rhamnose biosynthesis.</text>
</comment>
<dbReference type="AlphaFoldDB" id="A0A8J7E1T9"/>
<keyword evidence="5" id="KW-1185">Reference proteome</keyword>
<dbReference type="InterPro" id="IPR000888">
    <property type="entry name" value="RmlC-like"/>
</dbReference>
<feature type="site" description="Participates in a stacking interaction with the thymidine ring of dTDP-4-oxo-6-deoxyglucose" evidence="2">
    <location>
        <position position="138"/>
    </location>
</feature>
<comment type="similarity">
    <text evidence="3">Belongs to the dTDP-4-dehydrorhamnose 3,5-epimerase family.</text>
</comment>
<evidence type="ECO:0000256" key="1">
    <source>
        <dbReference type="PIRSR" id="PIRSR600888-1"/>
    </source>
</evidence>
<dbReference type="InterPro" id="IPR014710">
    <property type="entry name" value="RmlC-like_jellyroll"/>
</dbReference>
<dbReference type="SUPFAM" id="SSF51182">
    <property type="entry name" value="RmlC-like cupins"/>
    <property type="match status" value="1"/>
</dbReference>
<dbReference type="RefSeq" id="WP_194032178.1">
    <property type="nucleotide sequence ID" value="NZ_JADEWZ010000078.1"/>
</dbReference>
<evidence type="ECO:0000256" key="2">
    <source>
        <dbReference type="PIRSR" id="PIRSR600888-3"/>
    </source>
</evidence>
<feature type="active site" description="Proton acceptor" evidence="1">
    <location>
        <position position="62"/>
    </location>
</feature>
<dbReference type="UniPathway" id="UPA00124"/>
<dbReference type="Pfam" id="PF00908">
    <property type="entry name" value="dTDP_sugar_isom"/>
    <property type="match status" value="1"/>
</dbReference>
<keyword evidence="3 4" id="KW-0413">Isomerase</keyword>
<dbReference type="EC" id="5.1.3.13" evidence="3"/>
<proteinExistence type="inferred from homology"/>
<dbReference type="Proteomes" id="UP000654482">
    <property type="component" value="Unassembled WGS sequence"/>
</dbReference>
<evidence type="ECO:0000313" key="4">
    <source>
        <dbReference type="EMBL" id="MBE9119086.1"/>
    </source>
</evidence>
<accession>A0A8J7E1T9</accession>
<dbReference type="GO" id="GO:0005829">
    <property type="term" value="C:cytosol"/>
    <property type="evidence" value="ECO:0007669"/>
    <property type="project" value="TreeGrafter"/>
</dbReference>
<dbReference type="GO" id="GO:0008830">
    <property type="term" value="F:dTDP-4-dehydrorhamnose 3,5-epimerase activity"/>
    <property type="evidence" value="ECO:0007669"/>
    <property type="project" value="UniProtKB-UniRule"/>
</dbReference>
<dbReference type="PANTHER" id="PTHR21047:SF2">
    <property type="entry name" value="THYMIDINE DIPHOSPHO-4-KETO-RHAMNOSE 3,5-EPIMERASE"/>
    <property type="match status" value="1"/>
</dbReference>
<comment type="catalytic activity">
    <reaction evidence="3">
        <text>dTDP-4-dehydro-6-deoxy-alpha-D-glucose = dTDP-4-dehydro-beta-L-rhamnose</text>
        <dbReference type="Rhea" id="RHEA:16969"/>
        <dbReference type="ChEBI" id="CHEBI:57649"/>
        <dbReference type="ChEBI" id="CHEBI:62830"/>
        <dbReference type="EC" id="5.1.3.13"/>
    </reaction>
</comment>
<feature type="active site" description="Proton donor" evidence="1">
    <location>
        <position position="132"/>
    </location>
</feature>
<comment type="caution">
    <text evidence="4">The sequence shown here is derived from an EMBL/GenBank/DDBJ whole genome shotgun (WGS) entry which is preliminary data.</text>
</comment>
<dbReference type="InterPro" id="IPR011051">
    <property type="entry name" value="RmlC_Cupin_sf"/>
</dbReference>
<reference evidence="4" key="1">
    <citation type="submission" date="2020-10" db="EMBL/GenBank/DDBJ databases">
        <authorList>
            <person name="Castelo-Branco R."/>
            <person name="Eusebio N."/>
            <person name="Adriana R."/>
            <person name="Vieira A."/>
            <person name="Brugerolle De Fraissinette N."/>
            <person name="Rezende De Castro R."/>
            <person name="Schneider M.P."/>
            <person name="Vasconcelos V."/>
            <person name="Leao P.N."/>
        </authorList>
    </citation>
    <scope>NUCLEOTIDE SEQUENCE</scope>
    <source>
        <strain evidence="4">LEGE 07157</strain>
    </source>
</reference>
<gene>
    <name evidence="4" type="primary">rfbC</name>
    <name evidence="4" type="ORF">IQ249_24830</name>
</gene>
<organism evidence="4 5">
    <name type="scientific">Lusitaniella coriacea LEGE 07157</name>
    <dbReference type="NCBI Taxonomy" id="945747"/>
    <lineage>
        <taxon>Bacteria</taxon>
        <taxon>Bacillati</taxon>
        <taxon>Cyanobacteriota</taxon>
        <taxon>Cyanophyceae</taxon>
        <taxon>Spirulinales</taxon>
        <taxon>Lusitaniellaceae</taxon>
        <taxon>Lusitaniella</taxon>
    </lineage>
</organism>
<name>A0A8J7E1T9_9CYAN</name>
<comment type="function">
    <text evidence="3">Catalyzes the epimerization of the C3' and C5'positions of dTDP-6-deoxy-D-xylo-4-hexulose, forming dTDP-6-deoxy-L-lyxo-4-hexulose.</text>
</comment>
<dbReference type="NCBIfam" id="TIGR01221">
    <property type="entry name" value="rmlC"/>
    <property type="match status" value="1"/>
</dbReference>
<sequence length="178" mass="20419">MLFTPTRIEGAYILDVELLQDRRGHFARTFCQKEFEQYGLNSQVVQCSISSNNKKGTLRGMHYQLAPSKETKLVRCTRGAIYDVTIDLRPDSPTYLSHVAVELTAENNRTLYIPAQCAHGFQTLADNAEVFYQMGDFYQPEYSTGVRYDDPTFGIEWPLPISEIAQKDRTWLPYSAFI</sequence>
<comment type="subunit">
    <text evidence="3">Homodimer.</text>
</comment>
<dbReference type="PANTHER" id="PTHR21047">
    <property type="entry name" value="DTDP-6-DEOXY-D-GLUCOSE-3,5 EPIMERASE"/>
    <property type="match status" value="1"/>
</dbReference>
<dbReference type="GO" id="GO:0000271">
    <property type="term" value="P:polysaccharide biosynthetic process"/>
    <property type="evidence" value="ECO:0007669"/>
    <property type="project" value="TreeGrafter"/>
</dbReference>
<protein>
    <recommendedName>
        <fullName evidence="3">dTDP-4-dehydrorhamnose 3,5-epimerase</fullName>
        <ecNumber evidence="3">5.1.3.13</ecNumber>
    </recommendedName>
    <alternativeName>
        <fullName evidence="3">Thymidine diphospho-4-keto-rhamnose 3,5-epimerase</fullName>
    </alternativeName>
</protein>
<evidence type="ECO:0000313" key="5">
    <source>
        <dbReference type="Proteomes" id="UP000654482"/>
    </source>
</evidence>
<evidence type="ECO:0000256" key="3">
    <source>
        <dbReference type="RuleBase" id="RU364069"/>
    </source>
</evidence>
<dbReference type="CDD" id="cd00438">
    <property type="entry name" value="cupin_RmlC"/>
    <property type="match status" value="1"/>
</dbReference>